<organism evidence="6 7">
    <name type="scientific">Bionectria ochroleuca</name>
    <name type="common">Gliocladium roseum</name>
    <dbReference type="NCBI Taxonomy" id="29856"/>
    <lineage>
        <taxon>Eukaryota</taxon>
        <taxon>Fungi</taxon>
        <taxon>Dikarya</taxon>
        <taxon>Ascomycota</taxon>
        <taxon>Pezizomycotina</taxon>
        <taxon>Sordariomycetes</taxon>
        <taxon>Hypocreomycetidae</taxon>
        <taxon>Hypocreales</taxon>
        <taxon>Bionectriaceae</taxon>
        <taxon>Clonostachys</taxon>
    </lineage>
</organism>
<dbReference type="PANTHER" id="PTHR31001">
    <property type="entry name" value="UNCHARACTERIZED TRANSCRIPTIONAL REGULATORY PROTEIN"/>
    <property type="match status" value="1"/>
</dbReference>
<sequence length="637" mass="71639">MIEMPDQVRDAARKSSTRRGVPHKRPRKPLSCEPCRVSKLRCDRHLPCSACRRRECESACTFRRSRDAVDNNSTVLGDTSVALTSNSACPPPPPAVATANVAEYCHSPAPSILRNAFGENLPVQSPSDGPLCSVPSWDTVLERPALGRDNYAFGLDTDPFASFAFGPKVPKSELLGLLPLKTTREFLFSRYFTYQAPLFHVLHEPTFEQQYAEFTHGSTEPSLPWLALIFVISSLAVQTLGDGDPILRECQPSGSEFDACDPQSLSRHLRKAAIACLSEARFMVRYNLTTLEALLIMIYGICHSEGVDRAWVFLGVALNMGIALRCNANHLNQNRIEQQRRWRCWAGIRLLYTYQGILFHDVDPSFLLAFPSLVPTDEYDFGINGETIRESSTCPSSVSIMKFKLRLFELSTWIGSSLSSSSCFDEATMHRYEALIATEQEQWNSLFLPSGSPSFGDTASYAYWCILETYAHQLYLLIHRPFYHSQSPKFLPSSRENYAKASIALLDIYEKMCELPILRPYRWLVNGMTSFNALQGMIALAACMIDKPGQVDSIASHRVIFDAAAVQRIESLRKSSPVCERAFPAIQAIKTQISALIDDECHTPSREWDPNADWLDLNSNDWTFWENFIDDTRQGGF</sequence>
<dbReference type="PANTHER" id="PTHR31001:SF40">
    <property type="entry name" value="ZN(II)2CYS6 TRANSCRIPTION FACTOR (EUROFUNG)"/>
    <property type="match status" value="1"/>
</dbReference>
<protein>
    <recommendedName>
        <fullName evidence="5">Zn(2)-C6 fungal-type domain-containing protein</fullName>
    </recommendedName>
</protein>
<dbReference type="EMBL" id="JADCTT010000008">
    <property type="protein sequence ID" value="KAF9748722.1"/>
    <property type="molecule type" value="Genomic_DNA"/>
</dbReference>
<dbReference type="InterPro" id="IPR007219">
    <property type="entry name" value="XnlR_reg_dom"/>
</dbReference>
<evidence type="ECO:0000259" key="5">
    <source>
        <dbReference type="PROSITE" id="PS50048"/>
    </source>
</evidence>
<feature type="region of interest" description="Disordered" evidence="4">
    <location>
        <begin position="1"/>
        <end position="29"/>
    </location>
</feature>
<feature type="compositionally biased region" description="Basic residues" evidence="4">
    <location>
        <begin position="15"/>
        <end position="28"/>
    </location>
</feature>
<dbReference type="GO" id="GO:0005634">
    <property type="term" value="C:nucleus"/>
    <property type="evidence" value="ECO:0007669"/>
    <property type="project" value="UniProtKB-SubCell"/>
</dbReference>
<name>A0A8H7KF63_BIOOC</name>
<evidence type="ECO:0000313" key="6">
    <source>
        <dbReference type="EMBL" id="KAF9748722.1"/>
    </source>
</evidence>
<comment type="subcellular location">
    <subcellularLocation>
        <location evidence="1">Nucleus</location>
    </subcellularLocation>
</comment>
<dbReference type="Gene3D" id="4.10.240.10">
    <property type="entry name" value="Zn(2)-C6 fungal-type DNA-binding domain"/>
    <property type="match status" value="1"/>
</dbReference>
<dbReference type="GO" id="GO:0006351">
    <property type="term" value="P:DNA-templated transcription"/>
    <property type="evidence" value="ECO:0007669"/>
    <property type="project" value="InterPro"/>
</dbReference>
<evidence type="ECO:0000256" key="3">
    <source>
        <dbReference type="ARBA" id="ARBA00023242"/>
    </source>
</evidence>
<dbReference type="GO" id="GO:0008270">
    <property type="term" value="F:zinc ion binding"/>
    <property type="evidence" value="ECO:0007669"/>
    <property type="project" value="InterPro"/>
</dbReference>
<dbReference type="AlphaFoldDB" id="A0A8H7KF63"/>
<dbReference type="CDD" id="cd12148">
    <property type="entry name" value="fungal_TF_MHR"/>
    <property type="match status" value="1"/>
</dbReference>
<dbReference type="Pfam" id="PF00172">
    <property type="entry name" value="Zn_clus"/>
    <property type="match status" value="1"/>
</dbReference>
<dbReference type="InterPro" id="IPR050613">
    <property type="entry name" value="Sec_Metabolite_Reg"/>
</dbReference>
<dbReference type="InterPro" id="IPR036864">
    <property type="entry name" value="Zn2-C6_fun-type_DNA-bd_sf"/>
</dbReference>
<dbReference type="SUPFAM" id="SSF57701">
    <property type="entry name" value="Zn2/Cys6 DNA-binding domain"/>
    <property type="match status" value="1"/>
</dbReference>
<gene>
    <name evidence="6" type="ORF">IM811_016517</name>
</gene>
<feature type="domain" description="Zn(2)-C6 fungal-type" evidence="5">
    <location>
        <begin position="31"/>
        <end position="62"/>
    </location>
</feature>
<proteinExistence type="predicted"/>
<keyword evidence="3" id="KW-0539">Nucleus</keyword>
<evidence type="ECO:0000256" key="1">
    <source>
        <dbReference type="ARBA" id="ARBA00004123"/>
    </source>
</evidence>
<reference evidence="6" key="1">
    <citation type="submission" date="2020-10" db="EMBL/GenBank/DDBJ databases">
        <title>High-Quality Genome Resource of Clonostachys rosea strain S41 by Oxford Nanopore Long-Read Sequencing.</title>
        <authorList>
            <person name="Wang H."/>
        </authorList>
    </citation>
    <scope>NUCLEOTIDE SEQUENCE</scope>
    <source>
        <strain evidence="6">S41</strain>
    </source>
</reference>
<comment type="caution">
    <text evidence="6">The sequence shown here is derived from an EMBL/GenBank/DDBJ whole genome shotgun (WGS) entry which is preliminary data.</text>
</comment>
<dbReference type="PROSITE" id="PS00463">
    <property type="entry name" value="ZN2_CY6_FUNGAL_1"/>
    <property type="match status" value="1"/>
</dbReference>
<dbReference type="CDD" id="cd00067">
    <property type="entry name" value="GAL4"/>
    <property type="match status" value="1"/>
</dbReference>
<feature type="compositionally biased region" description="Basic and acidic residues" evidence="4">
    <location>
        <begin position="1"/>
        <end position="13"/>
    </location>
</feature>
<evidence type="ECO:0000313" key="7">
    <source>
        <dbReference type="Proteomes" id="UP000616885"/>
    </source>
</evidence>
<dbReference type="PROSITE" id="PS50048">
    <property type="entry name" value="ZN2_CY6_FUNGAL_2"/>
    <property type="match status" value="1"/>
</dbReference>
<keyword evidence="2" id="KW-0479">Metal-binding</keyword>
<dbReference type="Proteomes" id="UP000616885">
    <property type="component" value="Unassembled WGS sequence"/>
</dbReference>
<dbReference type="SMART" id="SM00066">
    <property type="entry name" value="GAL4"/>
    <property type="match status" value="1"/>
</dbReference>
<evidence type="ECO:0000256" key="2">
    <source>
        <dbReference type="ARBA" id="ARBA00022723"/>
    </source>
</evidence>
<accession>A0A8H7KF63</accession>
<dbReference type="InterPro" id="IPR001138">
    <property type="entry name" value="Zn2Cys6_DnaBD"/>
</dbReference>
<evidence type="ECO:0000256" key="4">
    <source>
        <dbReference type="SAM" id="MobiDB-lite"/>
    </source>
</evidence>
<dbReference type="GO" id="GO:0000981">
    <property type="term" value="F:DNA-binding transcription factor activity, RNA polymerase II-specific"/>
    <property type="evidence" value="ECO:0007669"/>
    <property type="project" value="InterPro"/>
</dbReference>
<dbReference type="Pfam" id="PF04082">
    <property type="entry name" value="Fungal_trans"/>
    <property type="match status" value="1"/>
</dbReference>
<dbReference type="GO" id="GO:0003677">
    <property type="term" value="F:DNA binding"/>
    <property type="evidence" value="ECO:0007669"/>
    <property type="project" value="InterPro"/>
</dbReference>